<dbReference type="PROSITE" id="PS51257">
    <property type="entry name" value="PROKAR_LIPOPROTEIN"/>
    <property type="match status" value="1"/>
</dbReference>
<dbReference type="RefSeq" id="WP_068161322.1">
    <property type="nucleotide sequence ID" value="NZ_JXJX01000005.1"/>
</dbReference>
<evidence type="ECO:0000313" key="12">
    <source>
        <dbReference type="EMBL" id="PCS07185.1"/>
    </source>
</evidence>
<sequence length="299" mass="32617">MNFKKIGIVVATGLAGITLASCGKNSADSDIITMKGDTIRVSDLYKETKEFPTTGASTLLQNMTFNKIFGKEFGKKVSDKDVTKEFDAQKKSLGSNFASALQQAGYTENSYKDSIRSQLLLKQAVVNDIKFSDDLYKSTFETYHPEVSAYVVSEATEDAAKAKIADAQKNASDFDATAKKANAQISFDSSSASVPTEVMTAAFKLKDGEVSQAPVSVTNPQTGAPAFYVIKMIKNADKGTDWKKYKSELKEVIIKNKQADTSFVNSVITKYLKQYNVKVKPTEFSNTFSAFESTPGTSK</sequence>
<dbReference type="PANTHER" id="PTHR47245">
    <property type="entry name" value="PEPTIDYLPROLYL ISOMERASE"/>
    <property type="match status" value="1"/>
</dbReference>
<evidence type="ECO:0000256" key="2">
    <source>
        <dbReference type="ARBA" id="ARBA00004193"/>
    </source>
</evidence>
<dbReference type="GO" id="GO:0005886">
    <property type="term" value="C:plasma membrane"/>
    <property type="evidence" value="ECO:0007669"/>
    <property type="project" value="UniProtKB-SubCell"/>
</dbReference>
<dbReference type="GO" id="GO:0006457">
    <property type="term" value="P:protein folding"/>
    <property type="evidence" value="ECO:0007669"/>
    <property type="project" value="UniProtKB-UniRule"/>
</dbReference>
<dbReference type="EC" id="5.2.1.8" evidence="11"/>
<evidence type="ECO:0000313" key="13">
    <source>
        <dbReference type="Proteomes" id="UP000242246"/>
    </source>
</evidence>
<comment type="function">
    <text evidence="11">Plays a major role in protein secretion by helping the post-translocational extracellular folding of several secreted proteins.</text>
</comment>
<keyword evidence="9 11" id="KW-0413">Isomerase</keyword>
<keyword evidence="5 11" id="KW-0732">Signal</keyword>
<keyword evidence="4 11" id="KW-1003">Cell membrane</keyword>
<dbReference type="HAMAP" id="MF_01145">
    <property type="entry name" value="Foldase_PrsA"/>
    <property type="match status" value="1"/>
</dbReference>
<dbReference type="InterPro" id="IPR023059">
    <property type="entry name" value="Foldase_PrsA"/>
</dbReference>
<proteinExistence type="inferred from homology"/>
<dbReference type="PANTHER" id="PTHR47245:SF1">
    <property type="entry name" value="FOLDASE PROTEIN PRSA"/>
    <property type="match status" value="1"/>
</dbReference>
<keyword evidence="10 11" id="KW-0449">Lipoprotein</keyword>
<dbReference type="OrthoDB" id="2194386at2"/>
<keyword evidence="13" id="KW-1185">Reference proteome</keyword>
<keyword evidence="8 11" id="KW-0564">Palmitate</keyword>
<organism evidence="12 13">
    <name type="scientific">Pseudolactococcus plantarum</name>
    <dbReference type="NCBI Taxonomy" id="1365"/>
    <lineage>
        <taxon>Bacteria</taxon>
        <taxon>Bacillati</taxon>
        <taxon>Bacillota</taxon>
        <taxon>Bacilli</taxon>
        <taxon>Lactobacillales</taxon>
        <taxon>Streptococcaceae</taxon>
        <taxon>Pseudolactococcus</taxon>
    </lineage>
</organism>
<protein>
    <recommendedName>
        <fullName evidence="11">Foldase protein PrsA</fullName>
        <ecNumber evidence="11">5.2.1.8</ecNumber>
    </recommendedName>
</protein>
<evidence type="ECO:0000256" key="7">
    <source>
        <dbReference type="ARBA" id="ARBA00023136"/>
    </source>
</evidence>
<comment type="catalytic activity">
    <reaction evidence="1 11">
        <text>[protein]-peptidylproline (omega=180) = [protein]-peptidylproline (omega=0)</text>
        <dbReference type="Rhea" id="RHEA:16237"/>
        <dbReference type="Rhea" id="RHEA-COMP:10747"/>
        <dbReference type="Rhea" id="RHEA-COMP:10748"/>
        <dbReference type="ChEBI" id="CHEBI:83833"/>
        <dbReference type="ChEBI" id="CHEBI:83834"/>
        <dbReference type="EC" id="5.2.1.8"/>
    </reaction>
</comment>
<gene>
    <name evidence="11" type="primary">prsA</name>
    <name evidence="12" type="ORF">RU87_GL001238</name>
</gene>
<keyword evidence="7 11" id="KW-0472">Membrane</keyword>
<evidence type="ECO:0000256" key="1">
    <source>
        <dbReference type="ARBA" id="ARBA00000971"/>
    </source>
</evidence>
<dbReference type="AlphaFoldDB" id="A0A2A5S140"/>
<evidence type="ECO:0000256" key="6">
    <source>
        <dbReference type="ARBA" id="ARBA00023110"/>
    </source>
</evidence>
<evidence type="ECO:0000256" key="5">
    <source>
        <dbReference type="ARBA" id="ARBA00022729"/>
    </source>
</evidence>
<evidence type="ECO:0000256" key="9">
    <source>
        <dbReference type="ARBA" id="ARBA00023235"/>
    </source>
</evidence>
<dbReference type="InterPro" id="IPR027304">
    <property type="entry name" value="Trigger_fact/SurA_dom_sf"/>
</dbReference>
<dbReference type="STRING" id="1348632.GCA_001591745_00621"/>
<dbReference type="GO" id="GO:0003755">
    <property type="term" value="F:peptidyl-prolyl cis-trans isomerase activity"/>
    <property type="evidence" value="ECO:0007669"/>
    <property type="project" value="UniProtKB-UniRule"/>
</dbReference>
<keyword evidence="6 11" id="KW-0697">Rotamase</keyword>
<evidence type="ECO:0000256" key="3">
    <source>
        <dbReference type="ARBA" id="ARBA00006071"/>
    </source>
</evidence>
<name>A0A2A5S140_9LACT</name>
<evidence type="ECO:0000256" key="10">
    <source>
        <dbReference type="ARBA" id="ARBA00023288"/>
    </source>
</evidence>
<dbReference type="Gene3D" id="1.10.4030.10">
    <property type="entry name" value="Porin chaperone SurA, peptide-binding domain"/>
    <property type="match status" value="1"/>
</dbReference>
<comment type="caution">
    <text evidence="12">The sequence shown here is derived from an EMBL/GenBank/DDBJ whole genome shotgun (WGS) entry which is preliminary data.</text>
</comment>
<evidence type="ECO:0000256" key="8">
    <source>
        <dbReference type="ARBA" id="ARBA00023139"/>
    </source>
</evidence>
<evidence type="ECO:0000256" key="11">
    <source>
        <dbReference type="HAMAP-Rule" id="MF_01145"/>
    </source>
</evidence>
<comment type="subcellular location">
    <subcellularLocation>
        <location evidence="2 11">Cell membrane</location>
        <topology evidence="2 11">Lipid-anchor</topology>
    </subcellularLocation>
</comment>
<evidence type="ECO:0000256" key="4">
    <source>
        <dbReference type="ARBA" id="ARBA00022475"/>
    </source>
</evidence>
<comment type="similarity">
    <text evidence="3 11">Belongs to the PrsA family.</text>
</comment>
<reference evidence="12 13" key="1">
    <citation type="submission" date="2014-12" db="EMBL/GenBank/DDBJ databases">
        <title>Draft genome sequences of 10 type strains of Lactococcus.</title>
        <authorList>
            <person name="Sun Z."/>
            <person name="Zhong Z."/>
            <person name="Liu W."/>
            <person name="Zhang W."/>
            <person name="Zhang H."/>
        </authorList>
    </citation>
    <scope>NUCLEOTIDE SEQUENCE [LARGE SCALE GENOMIC DNA]</scope>
    <source>
        <strain evidence="12 13">DSM 20686</strain>
    </source>
</reference>
<accession>A0A2A5S140</accession>
<dbReference type="SUPFAM" id="SSF109998">
    <property type="entry name" value="Triger factor/SurA peptide-binding domain-like"/>
    <property type="match status" value="1"/>
</dbReference>
<dbReference type="Proteomes" id="UP000242246">
    <property type="component" value="Unassembled WGS sequence"/>
</dbReference>
<dbReference type="InterPro" id="IPR050245">
    <property type="entry name" value="PrsA_foldase"/>
</dbReference>
<dbReference type="EMBL" id="JXJX01000005">
    <property type="protein sequence ID" value="PCS07185.1"/>
    <property type="molecule type" value="Genomic_DNA"/>
</dbReference>